<protein>
    <recommendedName>
        <fullName evidence="4">Tim44-like domain-containing protein</fullName>
    </recommendedName>
</protein>
<evidence type="ECO:0000313" key="6">
    <source>
        <dbReference type="Proteomes" id="UP000244571"/>
    </source>
</evidence>
<keyword evidence="2" id="KW-1133">Transmembrane helix</keyword>
<feature type="transmembrane region" description="Helical" evidence="2">
    <location>
        <begin position="80"/>
        <end position="100"/>
    </location>
</feature>
<evidence type="ECO:0000259" key="4">
    <source>
        <dbReference type="SMART" id="SM00978"/>
    </source>
</evidence>
<dbReference type="OrthoDB" id="5297955at2"/>
<sequence length="313" mass="33223">MKHAIYSKLLALVLVAGSAFAMLAVSFDAEARRMGGGFSSGRQSTNVMQQRQATQAPSAAAPTAGASAAAAGARSGASRWLGPLAGIAAGLGLAALLSHLGLGGAMADLLVIALIAGLAFFAIRFLMRGMRPNNGAATATSQAGQGMNRQSFEQQGRPQPNNVQNLFGGGEAAQPAASAHSEPVVGSWFIPAGFNQQEFVEESKRQFVAVQKAWDDADRDELRLRLTDDFYAEFEAQLSQRTQENKTEVVILNADMLGIEKLSDGYLASVRFSGMIREDDAPEATSFEEVWNLHKQDGQGWLLAGIQQMPAAH</sequence>
<keyword evidence="3" id="KW-0732">Signal</keyword>
<feature type="compositionally biased region" description="Low complexity" evidence="1">
    <location>
        <begin position="135"/>
        <end position="146"/>
    </location>
</feature>
<dbReference type="InterPro" id="IPR032710">
    <property type="entry name" value="NTF2-like_dom_sf"/>
</dbReference>
<accession>A0A2R4XL88</accession>
<dbReference type="Gene3D" id="3.10.450.240">
    <property type="match status" value="1"/>
</dbReference>
<reference evidence="5 6" key="1">
    <citation type="submission" date="2018-04" db="EMBL/GenBank/DDBJ databases">
        <title>Bordetella sp. HZ20 isolated from seawater.</title>
        <authorList>
            <person name="Sun C."/>
        </authorList>
    </citation>
    <scope>NUCLEOTIDE SEQUENCE [LARGE SCALE GENOMIC DNA]</scope>
    <source>
        <strain evidence="5 6">HZ20</strain>
    </source>
</reference>
<feature type="compositionally biased region" description="Polar residues" evidence="1">
    <location>
        <begin position="147"/>
        <end position="165"/>
    </location>
</feature>
<keyword evidence="2" id="KW-0812">Transmembrane</keyword>
<organism evidence="5 6">
    <name type="scientific">Orrella marina</name>
    <dbReference type="NCBI Taxonomy" id="2163011"/>
    <lineage>
        <taxon>Bacteria</taxon>
        <taxon>Pseudomonadati</taxon>
        <taxon>Pseudomonadota</taxon>
        <taxon>Betaproteobacteria</taxon>
        <taxon>Burkholderiales</taxon>
        <taxon>Alcaligenaceae</taxon>
        <taxon>Orrella</taxon>
    </lineage>
</organism>
<dbReference type="SMART" id="SM00978">
    <property type="entry name" value="Tim44"/>
    <property type="match status" value="1"/>
</dbReference>
<dbReference type="KEGG" id="boz:DBV39_13080"/>
<dbReference type="EMBL" id="CP028901">
    <property type="protein sequence ID" value="AWB34489.1"/>
    <property type="molecule type" value="Genomic_DNA"/>
</dbReference>
<dbReference type="InterPro" id="IPR007379">
    <property type="entry name" value="Tim44-like_dom"/>
</dbReference>
<evidence type="ECO:0000256" key="3">
    <source>
        <dbReference type="SAM" id="SignalP"/>
    </source>
</evidence>
<dbReference type="RefSeq" id="WP_108621905.1">
    <property type="nucleotide sequence ID" value="NZ_CP028901.1"/>
</dbReference>
<feature type="compositionally biased region" description="Low complexity" evidence="1">
    <location>
        <begin position="49"/>
        <end position="61"/>
    </location>
</feature>
<dbReference type="SUPFAM" id="SSF54427">
    <property type="entry name" value="NTF2-like"/>
    <property type="match status" value="1"/>
</dbReference>
<dbReference type="Proteomes" id="UP000244571">
    <property type="component" value="Chromosome"/>
</dbReference>
<feature type="region of interest" description="Disordered" evidence="1">
    <location>
        <begin position="38"/>
        <end position="61"/>
    </location>
</feature>
<proteinExistence type="predicted"/>
<feature type="transmembrane region" description="Helical" evidence="2">
    <location>
        <begin position="106"/>
        <end position="126"/>
    </location>
</feature>
<feature type="domain" description="Tim44-like" evidence="4">
    <location>
        <begin position="181"/>
        <end position="308"/>
    </location>
</feature>
<feature type="chain" id="PRO_5015336019" description="Tim44-like domain-containing protein" evidence="3">
    <location>
        <begin position="22"/>
        <end position="313"/>
    </location>
</feature>
<dbReference type="AlphaFoldDB" id="A0A2R4XL88"/>
<feature type="signal peptide" evidence="3">
    <location>
        <begin position="1"/>
        <end position="21"/>
    </location>
</feature>
<name>A0A2R4XL88_9BURK</name>
<dbReference type="PANTHER" id="PTHR41542">
    <property type="entry name" value="BLL5807 PROTEIN"/>
    <property type="match status" value="1"/>
</dbReference>
<gene>
    <name evidence="5" type="ORF">DBV39_13080</name>
</gene>
<evidence type="ECO:0000313" key="5">
    <source>
        <dbReference type="EMBL" id="AWB34489.1"/>
    </source>
</evidence>
<feature type="region of interest" description="Disordered" evidence="1">
    <location>
        <begin position="135"/>
        <end position="172"/>
    </location>
</feature>
<keyword evidence="2" id="KW-0472">Membrane</keyword>
<dbReference type="PANTHER" id="PTHR41542:SF1">
    <property type="entry name" value="BLL5807 PROTEIN"/>
    <property type="match status" value="1"/>
</dbReference>
<keyword evidence="6" id="KW-1185">Reference proteome</keyword>
<dbReference type="Pfam" id="PF04280">
    <property type="entry name" value="Tim44"/>
    <property type="match status" value="1"/>
</dbReference>
<evidence type="ECO:0000256" key="2">
    <source>
        <dbReference type="SAM" id="Phobius"/>
    </source>
</evidence>
<evidence type="ECO:0000256" key="1">
    <source>
        <dbReference type="SAM" id="MobiDB-lite"/>
    </source>
</evidence>